<gene>
    <name evidence="2" type="ORF">NP493_178g02008</name>
</gene>
<evidence type="ECO:0000313" key="2">
    <source>
        <dbReference type="EMBL" id="KAK2187066.1"/>
    </source>
</evidence>
<proteinExistence type="predicted"/>
<keyword evidence="3" id="KW-1185">Reference proteome</keyword>
<feature type="compositionally biased region" description="Polar residues" evidence="1">
    <location>
        <begin position="269"/>
        <end position="279"/>
    </location>
</feature>
<comment type="caution">
    <text evidence="2">The sequence shown here is derived from an EMBL/GenBank/DDBJ whole genome shotgun (WGS) entry which is preliminary data.</text>
</comment>
<feature type="compositionally biased region" description="Acidic residues" evidence="1">
    <location>
        <begin position="105"/>
        <end position="114"/>
    </location>
</feature>
<dbReference type="AlphaFoldDB" id="A0AAD9P2R1"/>
<feature type="region of interest" description="Disordered" evidence="1">
    <location>
        <begin position="193"/>
        <end position="251"/>
    </location>
</feature>
<feature type="region of interest" description="Disordered" evidence="1">
    <location>
        <begin position="269"/>
        <end position="344"/>
    </location>
</feature>
<evidence type="ECO:0000256" key="1">
    <source>
        <dbReference type="SAM" id="MobiDB-lite"/>
    </source>
</evidence>
<feature type="compositionally biased region" description="Polar residues" evidence="1">
    <location>
        <begin position="194"/>
        <end position="204"/>
    </location>
</feature>
<accession>A0AAD9P2R1</accession>
<organism evidence="2 3">
    <name type="scientific">Ridgeia piscesae</name>
    <name type="common">Tubeworm</name>
    <dbReference type="NCBI Taxonomy" id="27915"/>
    <lineage>
        <taxon>Eukaryota</taxon>
        <taxon>Metazoa</taxon>
        <taxon>Spiralia</taxon>
        <taxon>Lophotrochozoa</taxon>
        <taxon>Annelida</taxon>
        <taxon>Polychaeta</taxon>
        <taxon>Sedentaria</taxon>
        <taxon>Canalipalpata</taxon>
        <taxon>Sabellida</taxon>
        <taxon>Siboglinidae</taxon>
        <taxon>Ridgeia</taxon>
    </lineage>
</organism>
<protein>
    <submittedName>
        <fullName evidence="2">Uncharacterized protein</fullName>
    </submittedName>
</protein>
<dbReference type="Proteomes" id="UP001209878">
    <property type="component" value="Unassembled WGS sequence"/>
</dbReference>
<evidence type="ECO:0000313" key="3">
    <source>
        <dbReference type="Proteomes" id="UP001209878"/>
    </source>
</evidence>
<reference evidence="2" key="1">
    <citation type="journal article" date="2023" name="Mol. Biol. Evol.">
        <title>Third-Generation Sequencing Reveals the Adaptive Role of the Epigenome in Three Deep-Sea Polychaetes.</title>
        <authorList>
            <person name="Perez M."/>
            <person name="Aroh O."/>
            <person name="Sun Y."/>
            <person name="Lan Y."/>
            <person name="Juniper S.K."/>
            <person name="Young C.R."/>
            <person name="Angers B."/>
            <person name="Qian P.Y."/>
        </authorList>
    </citation>
    <scope>NUCLEOTIDE SEQUENCE</scope>
    <source>
        <strain evidence="2">R07B-5</strain>
    </source>
</reference>
<sequence length="344" mass="37481">MSQSLLTPEKTLTTVKIGDKTPARSTAEEKALHDEVAVPKVVENPRLNDKVSVITVEQKPGNEMELKDVVNSQSESSEDATEAKVSSPVEPEVDSSEALNAPAPLEDDVSDERDEFINQASQLASLLPDDVDISPRAAAEYLMVTGDFDSFDQAIADLVASDLLTMGDAERYREAVNYEFDLLTRLLLETQQTFDQPELSQPSEDAQPLPETQADSDEAQAAAYPEPSDVDVDTAVASEPDSRPSADQLQSFLANEATLGEMLQLLSQQYQMKTSQSEPTTDEETDVKGESNNKMKNVIDLLSDSMKQDAASAAERLKQHDASSDNDKNAETELEALTHKGARS</sequence>
<feature type="region of interest" description="Disordered" evidence="1">
    <location>
        <begin position="55"/>
        <end position="115"/>
    </location>
</feature>
<feature type="compositionally biased region" description="Basic and acidic residues" evidence="1">
    <location>
        <begin position="315"/>
        <end position="331"/>
    </location>
</feature>
<name>A0AAD9P2R1_RIDPI</name>
<dbReference type="EMBL" id="JAODUO010000179">
    <property type="protein sequence ID" value="KAK2187066.1"/>
    <property type="molecule type" value="Genomic_DNA"/>
</dbReference>